<sequence>MAEDTNAPKRPTGFNINDDADVLMEVLSRLDDRSLGVAACVCRLWSSITRDDAFWEMLCFRHASPAPRVRQVVVALGGYRKLYMVCVRRRVMGRLGPERGWTREEVQLWLSLFCVDCYERLGGKQGSDGGGDGLMTEAPSLMFLCEPVNV</sequence>
<dbReference type="Proteomes" id="UP000594263">
    <property type="component" value="Unplaced"/>
</dbReference>
<evidence type="ECO:0000313" key="2">
    <source>
        <dbReference type="EnsemblPlants" id="Kaladp0033s0315.1.v1.1.CDS.1"/>
    </source>
</evidence>
<name>A0A7N0TDS9_KALFE</name>
<dbReference type="GO" id="GO:0009937">
    <property type="term" value="P:regulation of gibberellic acid mediated signaling pathway"/>
    <property type="evidence" value="ECO:0007669"/>
    <property type="project" value="EnsemblPlants"/>
</dbReference>
<evidence type="ECO:0000313" key="3">
    <source>
        <dbReference type="Proteomes" id="UP000594263"/>
    </source>
</evidence>
<dbReference type="Gramene" id="Kaladp0033s0315.1.v1.1">
    <property type="protein sequence ID" value="Kaladp0033s0315.1.v1.1.CDS.1"/>
    <property type="gene ID" value="Kaladp0033s0315.v1.1"/>
</dbReference>
<accession>A0A7N0TDS9</accession>
<dbReference type="InterPro" id="IPR044184">
    <property type="entry name" value="SNE/GID2"/>
</dbReference>
<dbReference type="OMA" id="WCAITRD"/>
<dbReference type="SUPFAM" id="SSF81383">
    <property type="entry name" value="F-box domain"/>
    <property type="match status" value="1"/>
</dbReference>
<dbReference type="GO" id="GO:0048831">
    <property type="term" value="P:regulation of shoot system development"/>
    <property type="evidence" value="ECO:0007669"/>
    <property type="project" value="EnsemblPlants"/>
</dbReference>
<organism evidence="2 3">
    <name type="scientific">Kalanchoe fedtschenkoi</name>
    <name type="common">Lavender scallops</name>
    <name type="synonym">South American air plant</name>
    <dbReference type="NCBI Taxonomy" id="63787"/>
    <lineage>
        <taxon>Eukaryota</taxon>
        <taxon>Viridiplantae</taxon>
        <taxon>Streptophyta</taxon>
        <taxon>Embryophyta</taxon>
        <taxon>Tracheophyta</taxon>
        <taxon>Spermatophyta</taxon>
        <taxon>Magnoliopsida</taxon>
        <taxon>eudicotyledons</taxon>
        <taxon>Gunneridae</taxon>
        <taxon>Pentapetalae</taxon>
        <taxon>Saxifragales</taxon>
        <taxon>Crassulaceae</taxon>
        <taxon>Kalanchoe</taxon>
    </lineage>
</organism>
<dbReference type="GO" id="GO:0019005">
    <property type="term" value="C:SCF ubiquitin ligase complex"/>
    <property type="evidence" value="ECO:0007669"/>
    <property type="project" value="EnsemblPlants"/>
</dbReference>
<dbReference type="GO" id="GO:0009740">
    <property type="term" value="P:gibberellic acid mediated signaling pathway"/>
    <property type="evidence" value="ECO:0007669"/>
    <property type="project" value="EnsemblPlants"/>
</dbReference>
<dbReference type="AlphaFoldDB" id="A0A7N0TDS9"/>
<dbReference type="Pfam" id="PF12937">
    <property type="entry name" value="F-box-like"/>
    <property type="match status" value="1"/>
</dbReference>
<dbReference type="InterPro" id="IPR036047">
    <property type="entry name" value="F-box-like_dom_sf"/>
</dbReference>
<proteinExistence type="predicted"/>
<dbReference type="InterPro" id="IPR001810">
    <property type="entry name" value="F-box_dom"/>
</dbReference>
<reference evidence="2" key="1">
    <citation type="submission" date="2021-01" db="UniProtKB">
        <authorList>
            <consortium name="EnsemblPlants"/>
        </authorList>
    </citation>
    <scope>IDENTIFICATION</scope>
</reference>
<evidence type="ECO:0000259" key="1">
    <source>
        <dbReference type="Pfam" id="PF12937"/>
    </source>
</evidence>
<dbReference type="Gene3D" id="1.20.1280.50">
    <property type="match status" value="1"/>
</dbReference>
<dbReference type="PANTHER" id="PTHR47750">
    <property type="entry name" value="F-BOX PROTEIN SNE"/>
    <property type="match status" value="1"/>
</dbReference>
<dbReference type="PANTHER" id="PTHR47750:SF1">
    <property type="entry name" value="F-BOX PROTEIN SNE"/>
    <property type="match status" value="1"/>
</dbReference>
<dbReference type="EnsemblPlants" id="Kaladp0033s0315.1.v1.1">
    <property type="protein sequence ID" value="Kaladp0033s0315.1.v1.1.CDS.1"/>
    <property type="gene ID" value="Kaladp0033s0315.v1.1"/>
</dbReference>
<keyword evidence="3" id="KW-1185">Reference proteome</keyword>
<protein>
    <recommendedName>
        <fullName evidence="1">F-box domain-containing protein</fullName>
    </recommendedName>
</protein>
<feature type="domain" description="F-box" evidence="1">
    <location>
        <begin position="21"/>
        <end position="61"/>
    </location>
</feature>